<evidence type="ECO:0000256" key="1">
    <source>
        <dbReference type="SAM" id="MobiDB-lite"/>
    </source>
</evidence>
<proteinExistence type="predicted"/>
<organism evidence="2 3">
    <name type="scientific">Nocardioides ginsengisegetis</name>
    <dbReference type="NCBI Taxonomy" id="661491"/>
    <lineage>
        <taxon>Bacteria</taxon>
        <taxon>Bacillati</taxon>
        <taxon>Actinomycetota</taxon>
        <taxon>Actinomycetes</taxon>
        <taxon>Propionibacteriales</taxon>
        <taxon>Nocardioidaceae</taxon>
        <taxon>Nocardioides</taxon>
    </lineage>
</organism>
<evidence type="ECO:0000313" key="3">
    <source>
        <dbReference type="Proteomes" id="UP000580910"/>
    </source>
</evidence>
<feature type="region of interest" description="Disordered" evidence="1">
    <location>
        <begin position="1"/>
        <end position="21"/>
    </location>
</feature>
<evidence type="ECO:0000313" key="2">
    <source>
        <dbReference type="EMBL" id="MBA8803217.1"/>
    </source>
</evidence>
<dbReference type="RefSeq" id="WP_182538061.1">
    <property type="nucleotide sequence ID" value="NZ_JACGXA010000001.1"/>
</dbReference>
<comment type="caution">
    <text evidence="2">The sequence shown here is derived from an EMBL/GenBank/DDBJ whole genome shotgun (WGS) entry which is preliminary data.</text>
</comment>
<accession>A0A7W3P9A5</accession>
<name>A0A7W3P9A5_9ACTN</name>
<reference evidence="2 3" key="1">
    <citation type="submission" date="2020-07" db="EMBL/GenBank/DDBJ databases">
        <title>Sequencing the genomes of 1000 actinobacteria strains.</title>
        <authorList>
            <person name="Klenk H.-P."/>
        </authorList>
    </citation>
    <scope>NUCLEOTIDE SEQUENCE [LARGE SCALE GENOMIC DNA]</scope>
    <source>
        <strain evidence="2 3">DSM 21349</strain>
    </source>
</reference>
<feature type="compositionally biased region" description="Basic and acidic residues" evidence="1">
    <location>
        <begin position="1"/>
        <end position="11"/>
    </location>
</feature>
<dbReference type="AlphaFoldDB" id="A0A7W3P9A5"/>
<protein>
    <submittedName>
        <fullName evidence="2">Uncharacterized protein</fullName>
    </submittedName>
</protein>
<keyword evidence="3" id="KW-1185">Reference proteome</keyword>
<dbReference type="EMBL" id="JACGXA010000001">
    <property type="protein sequence ID" value="MBA8803217.1"/>
    <property type="molecule type" value="Genomic_DNA"/>
</dbReference>
<feature type="region of interest" description="Disordered" evidence="1">
    <location>
        <begin position="65"/>
        <end position="93"/>
    </location>
</feature>
<gene>
    <name evidence="2" type="ORF">FB382_001508</name>
</gene>
<dbReference type="Proteomes" id="UP000580910">
    <property type="component" value="Unassembled WGS sequence"/>
</dbReference>
<sequence>MNTDAYYERRLPQPTSAPDPGLTEAELLALGDPTVMGASALHPPPTQSTGQRSIVWVRPSDLATTGITPLLERSAPQLARHRPPRLTQEGVGR</sequence>